<evidence type="ECO:0000256" key="2">
    <source>
        <dbReference type="ARBA" id="ARBA00005695"/>
    </source>
</evidence>
<feature type="signal peptide" evidence="5">
    <location>
        <begin position="1"/>
        <end position="25"/>
    </location>
</feature>
<dbReference type="EMBL" id="AP024849">
    <property type="protein sequence ID" value="BCZ46390.1"/>
    <property type="molecule type" value="Genomic_DNA"/>
</dbReference>
<dbReference type="InterPro" id="IPR000914">
    <property type="entry name" value="SBP_5_dom"/>
</dbReference>
<dbReference type="PANTHER" id="PTHR30290">
    <property type="entry name" value="PERIPLASMIC BINDING COMPONENT OF ABC TRANSPORTER"/>
    <property type="match status" value="1"/>
</dbReference>
<name>A0ABM7T660_9CLOT</name>
<keyword evidence="8" id="KW-1185">Reference proteome</keyword>
<sequence>MKKNTLKRILSLTLSLMLLGTTAIGCSKGKEADKKDVSATEFKKVYSEEIKTLNYLKTSETTEFGALANMIDSLVDYDKYGVVQPCLATEWKANEDNTVWTFKLRDNVKWVTKDKKEYANVVAQDFVDSMKYVLDKNNGSETVDIAAGVIKNGSKFYTGEITDFSQVGVKAIDEHTVEYTLEKPTPYFLSMLTYVYFFPVNGKFLDEKGADFGTTPENILYNGGYIFDTFEPQSSRVYVANDQYWDKDNIFIKKIKLTYNKEALTLAPEMFLRGEIDYANISPSIIDEWFKSDDKKNSVHQSKNGFYSYFYALNFDPKFSEEYEPANWKAAVNNLNFRKSLFNALDRKAAATTLEPYETEAKLLNTITPKNFVDIKGKDYTQIGALADITAKDSFDEKLAKEYKDKAMKELEGKVKFPVKIYLPYNTGIAGSANREQVVEQQLEKALGTDYIDVIIDPKPATGYLKDVRKAGNYALSLCNWGPDYADPETYSEPFNTGGNYNRPELAQGDIGTKYEEMLTKAKAEVTDVNKRYELFAEAESYLINQGFVIPYVVGGEGYVASKLNPFDAQFSPFGVISEKYKGQTMLPKAMSNDEFKAGLKKWEAERTEALKKAAK</sequence>
<evidence type="ECO:0000313" key="8">
    <source>
        <dbReference type="Proteomes" id="UP000824633"/>
    </source>
</evidence>
<evidence type="ECO:0000256" key="1">
    <source>
        <dbReference type="ARBA" id="ARBA00004193"/>
    </source>
</evidence>
<dbReference type="Proteomes" id="UP000824633">
    <property type="component" value="Chromosome"/>
</dbReference>
<comment type="similarity">
    <text evidence="2">Belongs to the bacterial solute-binding protein 5 family.</text>
</comment>
<dbReference type="Gene3D" id="3.10.105.10">
    <property type="entry name" value="Dipeptide-binding Protein, Domain 3"/>
    <property type="match status" value="1"/>
</dbReference>
<dbReference type="InterPro" id="IPR023765">
    <property type="entry name" value="SBP_5_CS"/>
</dbReference>
<dbReference type="PIRSF" id="PIRSF002741">
    <property type="entry name" value="MppA"/>
    <property type="match status" value="1"/>
</dbReference>
<feature type="domain" description="Solute-binding protein family 5" evidence="6">
    <location>
        <begin position="83"/>
        <end position="502"/>
    </location>
</feature>
<dbReference type="InterPro" id="IPR030678">
    <property type="entry name" value="Peptide/Ni-bd"/>
</dbReference>
<dbReference type="InterPro" id="IPR039424">
    <property type="entry name" value="SBP_5"/>
</dbReference>
<feature type="chain" id="PRO_5046496691" evidence="5">
    <location>
        <begin position="26"/>
        <end position="616"/>
    </location>
</feature>
<dbReference type="PROSITE" id="PS01040">
    <property type="entry name" value="SBP_BACTERIAL_5"/>
    <property type="match status" value="1"/>
</dbReference>
<keyword evidence="3" id="KW-0813">Transport</keyword>
<dbReference type="PROSITE" id="PS51257">
    <property type="entry name" value="PROKAR_LIPOPROTEIN"/>
    <property type="match status" value="1"/>
</dbReference>
<evidence type="ECO:0000256" key="3">
    <source>
        <dbReference type="ARBA" id="ARBA00022448"/>
    </source>
</evidence>
<accession>A0ABM7T660</accession>
<evidence type="ECO:0000313" key="7">
    <source>
        <dbReference type="EMBL" id="BCZ46390.1"/>
    </source>
</evidence>
<evidence type="ECO:0000256" key="5">
    <source>
        <dbReference type="SAM" id="SignalP"/>
    </source>
</evidence>
<dbReference type="RefSeq" id="WP_224037880.1">
    <property type="nucleotide sequence ID" value="NZ_AP024849.1"/>
</dbReference>
<gene>
    <name evidence="7" type="ORF">psyc5s11_24570</name>
</gene>
<keyword evidence="4 5" id="KW-0732">Signal</keyword>
<evidence type="ECO:0000259" key="6">
    <source>
        <dbReference type="Pfam" id="PF00496"/>
    </source>
</evidence>
<dbReference type="Gene3D" id="3.90.76.10">
    <property type="entry name" value="Dipeptide-binding Protein, Domain 1"/>
    <property type="match status" value="1"/>
</dbReference>
<dbReference type="PANTHER" id="PTHR30290:SF10">
    <property type="entry name" value="PERIPLASMIC OLIGOPEPTIDE-BINDING PROTEIN-RELATED"/>
    <property type="match status" value="1"/>
</dbReference>
<protein>
    <submittedName>
        <fullName evidence="7">Peptide-binding protein</fullName>
    </submittedName>
</protein>
<evidence type="ECO:0000256" key="4">
    <source>
        <dbReference type="ARBA" id="ARBA00022729"/>
    </source>
</evidence>
<dbReference type="Gene3D" id="3.40.190.10">
    <property type="entry name" value="Periplasmic binding protein-like II"/>
    <property type="match status" value="1"/>
</dbReference>
<dbReference type="SUPFAM" id="SSF53850">
    <property type="entry name" value="Periplasmic binding protein-like II"/>
    <property type="match status" value="1"/>
</dbReference>
<proteinExistence type="inferred from homology"/>
<dbReference type="Pfam" id="PF00496">
    <property type="entry name" value="SBP_bac_5"/>
    <property type="match status" value="1"/>
</dbReference>
<organism evidence="7 8">
    <name type="scientific">Clostridium gelidum</name>
    <dbReference type="NCBI Taxonomy" id="704125"/>
    <lineage>
        <taxon>Bacteria</taxon>
        <taxon>Bacillati</taxon>
        <taxon>Bacillota</taxon>
        <taxon>Clostridia</taxon>
        <taxon>Eubacteriales</taxon>
        <taxon>Clostridiaceae</taxon>
        <taxon>Clostridium</taxon>
    </lineage>
</organism>
<comment type="subcellular location">
    <subcellularLocation>
        <location evidence="1">Cell membrane</location>
        <topology evidence="1">Lipid-anchor</topology>
    </subcellularLocation>
</comment>
<dbReference type="CDD" id="cd08504">
    <property type="entry name" value="PBP2_OppA"/>
    <property type="match status" value="1"/>
</dbReference>
<reference evidence="8" key="1">
    <citation type="submission" date="2021-07" db="EMBL/GenBank/DDBJ databases">
        <title>Complete genome sequencing of a Clostridium isolate.</title>
        <authorList>
            <person name="Ueki A."/>
            <person name="Tonouchi A."/>
        </authorList>
    </citation>
    <scope>NUCLEOTIDE SEQUENCE [LARGE SCALE GENOMIC DNA]</scope>
    <source>
        <strain evidence="8">C5S11</strain>
    </source>
</reference>